<evidence type="ECO:0000256" key="2">
    <source>
        <dbReference type="ARBA" id="ARBA00022692"/>
    </source>
</evidence>
<evidence type="ECO:0000256" key="4">
    <source>
        <dbReference type="ARBA" id="ARBA00023136"/>
    </source>
</evidence>
<keyword evidence="5" id="KW-0175">Coiled coil</keyword>
<dbReference type="AlphaFoldDB" id="A0A1Y6FVB9"/>
<name>A0A1Y6FVB9_9SPHN</name>
<reference evidence="8" key="1">
    <citation type="submission" date="2017-04" db="EMBL/GenBank/DDBJ databases">
        <authorList>
            <person name="Varghese N."/>
            <person name="Submissions S."/>
        </authorList>
    </citation>
    <scope>NUCLEOTIDE SEQUENCE [LARGE SCALE GENOMIC DNA]</scope>
    <source>
        <strain evidence="8">UI2</strain>
    </source>
</reference>
<keyword evidence="4 6" id="KW-0472">Membrane</keyword>
<gene>
    <name evidence="7" type="ORF">SAMN06295984_3160</name>
</gene>
<feature type="transmembrane region" description="Helical" evidence="6">
    <location>
        <begin position="20"/>
        <end position="44"/>
    </location>
</feature>
<evidence type="ECO:0000313" key="8">
    <source>
        <dbReference type="Proteomes" id="UP000194469"/>
    </source>
</evidence>
<evidence type="ECO:0000313" key="7">
    <source>
        <dbReference type="EMBL" id="SMQ79211.1"/>
    </source>
</evidence>
<organism evidence="7 8">
    <name type="scientific">Sphingopyxis terrae subsp. ummariensis</name>
    <dbReference type="NCBI Taxonomy" id="429001"/>
    <lineage>
        <taxon>Bacteria</taxon>
        <taxon>Pseudomonadati</taxon>
        <taxon>Pseudomonadota</taxon>
        <taxon>Alphaproteobacteria</taxon>
        <taxon>Sphingomonadales</taxon>
        <taxon>Sphingomonadaceae</taxon>
        <taxon>Sphingopyxis</taxon>
    </lineage>
</organism>
<evidence type="ECO:0000256" key="1">
    <source>
        <dbReference type="ARBA" id="ARBA00004370"/>
    </source>
</evidence>
<evidence type="ECO:0000256" key="6">
    <source>
        <dbReference type="SAM" id="Phobius"/>
    </source>
</evidence>
<keyword evidence="8" id="KW-1185">Reference proteome</keyword>
<protein>
    <submittedName>
        <fullName evidence="7">Inner membrane protein</fullName>
    </submittedName>
</protein>
<evidence type="ECO:0000256" key="5">
    <source>
        <dbReference type="SAM" id="Coils"/>
    </source>
</evidence>
<dbReference type="EMBL" id="FXWL01000004">
    <property type="protein sequence ID" value="SMQ79211.1"/>
    <property type="molecule type" value="Genomic_DNA"/>
</dbReference>
<dbReference type="GO" id="GO:0016020">
    <property type="term" value="C:membrane"/>
    <property type="evidence" value="ECO:0007669"/>
    <property type="project" value="UniProtKB-SubCell"/>
</dbReference>
<dbReference type="InterPro" id="IPR019133">
    <property type="entry name" value="MIC60"/>
</dbReference>
<evidence type="ECO:0000256" key="3">
    <source>
        <dbReference type="ARBA" id="ARBA00022989"/>
    </source>
</evidence>
<accession>A0A1Y6FVB9</accession>
<feature type="coiled-coil region" evidence="5">
    <location>
        <begin position="96"/>
        <end position="123"/>
    </location>
</feature>
<keyword evidence="2 6" id="KW-0812">Transmembrane</keyword>
<dbReference type="GeneID" id="303003299"/>
<proteinExistence type="predicted"/>
<dbReference type="Proteomes" id="UP000194469">
    <property type="component" value="Unassembled WGS sequence"/>
</dbReference>
<keyword evidence="3 6" id="KW-1133">Transmembrane helix</keyword>
<dbReference type="RefSeq" id="WP_086457904.1">
    <property type="nucleotide sequence ID" value="NZ_FXWL01000004.1"/>
</dbReference>
<dbReference type="Pfam" id="PF09731">
    <property type="entry name" value="Mitofilin"/>
    <property type="match status" value="1"/>
</dbReference>
<comment type="subcellular location">
    <subcellularLocation>
        <location evidence="1">Membrane</location>
    </subcellularLocation>
</comment>
<sequence length="303" mass="31924">MAIENDKPVRMDDGVRSRGLSFRTLIIAALALLVVGIVGGGWAMSRLLTGKDVPPVAKVADVPATGTAPPAAPAGAAPDAGQSGQPALVVAPVDGANALAARVAELEQRLSRLNLEAASASGNASRAEGLLVAFAVRRALDRGLPLGYLEAQLRLRFGDDQPNAVKTIIDTSRDPVTLEQLRAELDALAPELVGRSDGDGSFWTGLRREVSELFVVRPAGTQSPRASERLDRARRYLAGGQVDKAIEEVQAMPGAAEAKDWLIAARRYHEARRALDLIETAAILEPRDGPTAAMARKPGDPTS</sequence>